<feature type="region of interest" description="Disordered" evidence="1">
    <location>
        <begin position="167"/>
        <end position="197"/>
    </location>
</feature>
<evidence type="ECO:0000256" key="1">
    <source>
        <dbReference type="SAM" id="MobiDB-lite"/>
    </source>
</evidence>
<dbReference type="InterPro" id="IPR018608">
    <property type="entry name" value="Gti1/Pac2"/>
</dbReference>
<dbReference type="EMBL" id="JAACJL010000062">
    <property type="protein sequence ID" value="KAF4609448.1"/>
    <property type="molecule type" value="Genomic_DNA"/>
</dbReference>
<protein>
    <recommendedName>
        <fullName evidence="4">Gti1/Pac2 family-domain-containing protein</fullName>
    </recommendedName>
</protein>
<keyword evidence="3" id="KW-1185">Reference proteome</keyword>
<name>A0A8H4VHN2_9AGAR</name>
<dbReference type="Proteomes" id="UP000521872">
    <property type="component" value="Unassembled WGS sequence"/>
</dbReference>
<proteinExistence type="predicted"/>
<dbReference type="Pfam" id="PF09729">
    <property type="entry name" value="Gti1_Pac2"/>
    <property type="match status" value="1"/>
</dbReference>
<evidence type="ECO:0000313" key="3">
    <source>
        <dbReference type="Proteomes" id="UP000521872"/>
    </source>
</evidence>
<dbReference type="PANTHER" id="PTHR28027:SF2">
    <property type="entry name" value="TRANSCRIPTIONAL REGULATOR MIT1"/>
    <property type="match status" value="1"/>
</dbReference>
<organism evidence="2 3">
    <name type="scientific">Agrocybe pediades</name>
    <dbReference type="NCBI Taxonomy" id="84607"/>
    <lineage>
        <taxon>Eukaryota</taxon>
        <taxon>Fungi</taxon>
        <taxon>Dikarya</taxon>
        <taxon>Basidiomycota</taxon>
        <taxon>Agaricomycotina</taxon>
        <taxon>Agaricomycetes</taxon>
        <taxon>Agaricomycetidae</taxon>
        <taxon>Agaricales</taxon>
        <taxon>Agaricineae</taxon>
        <taxon>Strophariaceae</taxon>
        <taxon>Agrocybe</taxon>
    </lineage>
</organism>
<dbReference type="GO" id="GO:0003677">
    <property type="term" value="F:DNA binding"/>
    <property type="evidence" value="ECO:0007669"/>
    <property type="project" value="TreeGrafter"/>
</dbReference>
<reference evidence="2 3" key="1">
    <citation type="submission" date="2019-12" db="EMBL/GenBank/DDBJ databases">
        <authorList>
            <person name="Floudas D."/>
            <person name="Bentzer J."/>
            <person name="Ahren D."/>
            <person name="Johansson T."/>
            <person name="Persson P."/>
            <person name="Tunlid A."/>
        </authorList>
    </citation>
    <scope>NUCLEOTIDE SEQUENCE [LARGE SCALE GENOMIC DNA]</scope>
    <source>
        <strain evidence="2 3">CBS 102.39</strain>
    </source>
</reference>
<feature type="compositionally biased region" description="Polar residues" evidence="1">
    <location>
        <begin position="171"/>
        <end position="197"/>
    </location>
</feature>
<dbReference type="OrthoDB" id="5572844at2759"/>
<gene>
    <name evidence="2" type="ORF">D9613_012949</name>
</gene>
<dbReference type="PANTHER" id="PTHR28027">
    <property type="entry name" value="TRANSCRIPTIONAL REGULATOR MIT1"/>
    <property type="match status" value="1"/>
</dbReference>
<accession>A0A8H4VHN2</accession>
<dbReference type="AlphaFoldDB" id="A0A8H4VHN2"/>
<evidence type="ECO:0008006" key="4">
    <source>
        <dbReference type="Google" id="ProtNLM"/>
    </source>
</evidence>
<sequence length="197" mass="22380">MQSPTCVNLRINTLQEAKVIFHAVDLGLLGMMARRLDTHERQAITAGDVYIWEEKGIGSNSSTGIERWTDGIAWGPSITRDNFLYYEERVGPVGLRYGIRSQARLHRYEKIGPLKKQTYSVYVDTPHGQRKRHLMAYFTDQTSEKLQTVSQRRDLSEIAVPLGMYRPAGRQASSQRNGTNERQGGQLHGTSRIKSML</sequence>
<evidence type="ECO:0000313" key="2">
    <source>
        <dbReference type="EMBL" id="KAF4609448.1"/>
    </source>
</evidence>
<comment type="caution">
    <text evidence="2">The sequence shown here is derived from an EMBL/GenBank/DDBJ whole genome shotgun (WGS) entry which is preliminary data.</text>
</comment>